<comment type="similarity">
    <text evidence="2 10">Belongs to the class VI-like SAM-binding methyltransferase superfamily. Isoprenylcysteine carboxyl methyltransferase family.</text>
</comment>
<evidence type="ECO:0000256" key="10">
    <source>
        <dbReference type="RuleBase" id="RU362022"/>
    </source>
</evidence>
<evidence type="ECO:0000313" key="12">
    <source>
        <dbReference type="Proteomes" id="UP000193986"/>
    </source>
</evidence>
<comment type="caution">
    <text evidence="11">The sequence shown here is derived from an EMBL/GenBank/DDBJ whole genome shotgun (WGS) entry which is preliminary data.</text>
</comment>
<evidence type="ECO:0000256" key="5">
    <source>
        <dbReference type="ARBA" id="ARBA00022679"/>
    </source>
</evidence>
<evidence type="ECO:0000256" key="7">
    <source>
        <dbReference type="ARBA" id="ARBA00022692"/>
    </source>
</evidence>
<keyword evidence="4 10" id="KW-0489">Methyltransferase</keyword>
<evidence type="ECO:0000256" key="1">
    <source>
        <dbReference type="ARBA" id="ARBA00004141"/>
    </source>
</evidence>
<dbReference type="STRING" id="71784.A0A1Y2AY20"/>
<accession>A0A1Y2AY20</accession>
<proteinExistence type="inferred from homology"/>
<evidence type="ECO:0000256" key="9">
    <source>
        <dbReference type="ARBA" id="ARBA00023136"/>
    </source>
</evidence>
<feature type="transmembrane region" description="Helical" evidence="10">
    <location>
        <begin position="86"/>
        <end position="105"/>
    </location>
</feature>
<keyword evidence="8 10" id="KW-1133">Transmembrane helix</keyword>
<evidence type="ECO:0000256" key="8">
    <source>
        <dbReference type="ARBA" id="ARBA00022989"/>
    </source>
</evidence>
<gene>
    <name evidence="11" type="ORF">BCR39DRAFT_226822</name>
</gene>
<keyword evidence="9 10" id="KW-0472">Membrane</keyword>
<dbReference type="InterPro" id="IPR007269">
    <property type="entry name" value="ICMT_MeTrfase"/>
</dbReference>
<feature type="transmembrane region" description="Helical" evidence="10">
    <location>
        <begin position="150"/>
        <end position="170"/>
    </location>
</feature>
<keyword evidence="10" id="KW-0256">Endoplasmic reticulum</keyword>
<keyword evidence="12" id="KW-1185">Reference proteome</keyword>
<dbReference type="PROSITE" id="PS51564">
    <property type="entry name" value="SAM_ICMT"/>
    <property type="match status" value="1"/>
</dbReference>
<evidence type="ECO:0000256" key="3">
    <source>
        <dbReference type="ARBA" id="ARBA00012151"/>
    </source>
</evidence>
<dbReference type="Gene3D" id="1.20.120.1630">
    <property type="match status" value="1"/>
</dbReference>
<organism evidence="11 12">
    <name type="scientific">Naematelia encephala</name>
    <dbReference type="NCBI Taxonomy" id="71784"/>
    <lineage>
        <taxon>Eukaryota</taxon>
        <taxon>Fungi</taxon>
        <taxon>Dikarya</taxon>
        <taxon>Basidiomycota</taxon>
        <taxon>Agaricomycotina</taxon>
        <taxon>Tremellomycetes</taxon>
        <taxon>Tremellales</taxon>
        <taxon>Naemateliaceae</taxon>
        <taxon>Naematelia</taxon>
    </lineage>
</organism>
<dbReference type="OrthoDB" id="422086at2759"/>
<keyword evidence="5 11" id="KW-0808">Transferase</keyword>
<dbReference type="PANTHER" id="PTHR12714">
    <property type="entry name" value="PROTEIN-S ISOPRENYLCYSTEINE O-METHYLTRANSFERASE"/>
    <property type="match status" value="1"/>
</dbReference>
<dbReference type="EMBL" id="MCFC01000038">
    <property type="protein sequence ID" value="ORY27468.1"/>
    <property type="molecule type" value="Genomic_DNA"/>
</dbReference>
<dbReference type="AlphaFoldDB" id="A0A1Y2AY20"/>
<comment type="catalytic activity">
    <reaction evidence="10">
        <text>[protein]-C-terminal S-[(2E,6E)-farnesyl]-L-cysteine + S-adenosyl-L-methionine = [protein]-C-terminal S-[(2E,6E)-farnesyl]-L-cysteine methyl ester + S-adenosyl-L-homocysteine</text>
        <dbReference type="Rhea" id="RHEA:21672"/>
        <dbReference type="Rhea" id="RHEA-COMP:12125"/>
        <dbReference type="Rhea" id="RHEA-COMP:12126"/>
        <dbReference type="ChEBI" id="CHEBI:57856"/>
        <dbReference type="ChEBI" id="CHEBI:59789"/>
        <dbReference type="ChEBI" id="CHEBI:90510"/>
        <dbReference type="ChEBI" id="CHEBI:90511"/>
        <dbReference type="EC" id="2.1.1.100"/>
    </reaction>
</comment>
<dbReference type="Pfam" id="PF04140">
    <property type="entry name" value="ICMT"/>
    <property type="match status" value="1"/>
</dbReference>
<keyword evidence="7 10" id="KW-0812">Transmembrane</keyword>
<dbReference type="InterPro" id="IPR025770">
    <property type="entry name" value="PPMT_MeTrfase"/>
</dbReference>
<dbReference type="InParanoid" id="A0A1Y2AY20"/>
<dbReference type="GO" id="GO:0032259">
    <property type="term" value="P:methylation"/>
    <property type="evidence" value="ECO:0007669"/>
    <property type="project" value="UniProtKB-KW"/>
</dbReference>
<sequence>MSFTKTTISSPQPAARTTLKAQQATSALLPHAPQYTIRGSIPNTPLVASLISAGLGGVATASLAYGLLPLFQSLDSTSWTWARWQLGVYGFAWGLFHLAEFWTTAGWNTQKLSVDAFLLNNTSQYHFAHLVGLSEYFISSYFFPRKFDSFITSLPFSSIVMILLIGGQAFRSLAMIHAAQSFSHIVKAVKLEDHELVTHGVYAWSRHPSYAGFFYWAIATQLLLGNIVSTLGFAIVLGRFFSARIKDEERHLVRFFGDDYIQYRKRVGTGLPLILSSA</sequence>
<reference evidence="11 12" key="1">
    <citation type="submission" date="2016-07" db="EMBL/GenBank/DDBJ databases">
        <title>Pervasive Adenine N6-methylation of Active Genes in Fungi.</title>
        <authorList>
            <consortium name="DOE Joint Genome Institute"/>
            <person name="Mondo S.J."/>
            <person name="Dannebaum R.O."/>
            <person name="Kuo R.C."/>
            <person name="Labutti K."/>
            <person name="Haridas S."/>
            <person name="Kuo A."/>
            <person name="Salamov A."/>
            <person name="Ahrendt S.R."/>
            <person name="Lipzen A."/>
            <person name="Sullivan W."/>
            <person name="Andreopoulos W.B."/>
            <person name="Clum A."/>
            <person name="Lindquist E."/>
            <person name="Daum C."/>
            <person name="Ramamoorthy G.K."/>
            <person name="Gryganskyi A."/>
            <person name="Culley D."/>
            <person name="Magnuson J.K."/>
            <person name="James T.Y."/>
            <person name="O'Malley M.A."/>
            <person name="Stajich J.E."/>
            <person name="Spatafora J.W."/>
            <person name="Visel A."/>
            <person name="Grigoriev I.V."/>
        </authorList>
    </citation>
    <scope>NUCLEOTIDE SEQUENCE [LARGE SCALE GENOMIC DNA]</scope>
    <source>
        <strain evidence="11 12">68-887.2</strain>
    </source>
</reference>
<dbReference type="GO" id="GO:0005789">
    <property type="term" value="C:endoplasmic reticulum membrane"/>
    <property type="evidence" value="ECO:0007669"/>
    <property type="project" value="UniProtKB-SubCell"/>
</dbReference>
<dbReference type="PANTHER" id="PTHR12714:SF9">
    <property type="entry name" value="PROTEIN-S-ISOPRENYLCYSTEINE O-METHYLTRANSFERASE"/>
    <property type="match status" value="1"/>
</dbReference>
<feature type="transmembrane region" description="Helical" evidence="10">
    <location>
        <begin position="46"/>
        <end position="65"/>
    </location>
</feature>
<protein>
    <recommendedName>
        <fullName evidence="3 10">Protein-S-isoprenylcysteine O-methyltransferase</fullName>
        <ecNumber evidence="3 10">2.1.1.100</ecNumber>
    </recommendedName>
</protein>
<dbReference type="Proteomes" id="UP000193986">
    <property type="component" value="Unassembled WGS sequence"/>
</dbReference>
<keyword evidence="6 10" id="KW-0949">S-adenosyl-L-methionine</keyword>
<feature type="transmembrane region" description="Helical" evidence="10">
    <location>
        <begin position="213"/>
        <end position="237"/>
    </location>
</feature>
<dbReference type="FunCoup" id="A0A1Y2AY20">
    <property type="interactions" value="238"/>
</dbReference>
<comment type="subcellular location">
    <subcellularLocation>
        <location evidence="10">Endoplasmic reticulum membrane</location>
        <topology evidence="10">Multi-pass membrane protein</topology>
    </subcellularLocation>
    <subcellularLocation>
        <location evidence="1">Membrane</location>
        <topology evidence="1">Multi-pass membrane protein</topology>
    </subcellularLocation>
</comment>
<evidence type="ECO:0000256" key="2">
    <source>
        <dbReference type="ARBA" id="ARBA00009140"/>
    </source>
</evidence>
<dbReference type="GO" id="GO:0004671">
    <property type="term" value="F:protein C-terminal S-isoprenylcysteine carboxyl O-methyltransferase activity"/>
    <property type="evidence" value="ECO:0007669"/>
    <property type="project" value="UniProtKB-EC"/>
</dbReference>
<name>A0A1Y2AY20_9TREE</name>
<evidence type="ECO:0000256" key="4">
    <source>
        <dbReference type="ARBA" id="ARBA00022603"/>
    </source>
</evidence>
<dbReference type="EC" id="2.1.1.100" evidence="3 10"/>
<feature type="transmembrane region" description="Helical" evidence="10">
    <location>
        <begin position="125"/>
        <end position="143"/>
    </location>
</feature>
<evidence type="ECO:0000313" key="11">
    <source>
        <dbReference type="EMBL" id="ORY27468.1"/>
    </source>
</evidence>
<evidence type="ECO:0000256" key="6">
    <source>
        <dbReference type="ARBA" id="ARBA00022691"/>
    </source>
</evidence>